<sequence>MTTFAGKNKASDIPECPYGARCYRKNPQHLAEFLHPKKSKTSDDSDNSDVSADALSTPTATALTTTDSNTLPVCKYGAKCYRKNLMHFAEYSHPTAVVASINSGNDSGDDTDEITDENESNVKKKDGVKSEDILKRGMSLVKSYSKMTEEERKELIKKAFEAKQKLQEELEATKKEVKKKEEEVSRLQKEVAGGLLLMEGEKEALEGKEVKYFDLYPERSYKEGSAAQTHFRLAESQFYRLLNTGMTKTNLVKVEYVLNPDLVHHFRECRESLKKKHGEEFSYPVLAFHGTMETNIKPICQTGFKIPGDNGHAHRTDTGWYGKGVYFSEYPAYSMGYIQGATQLLLCQVLPGKAYQCTKLIHGHSLMKGYDSHVSPCKKELVIFNKYHILPQYIVHYQPNAGEFKYTSPPKPTSAAGSTAEGKKGKGKKKGGKLTIDELTDTEMLKNKHDQAVAMPSSSTLDGYNIQFTGTFQNTQAGMTALVKSHGATIGTKAVFSLLIASKLEFDLSTNKILQANKKGVSIVGEMFLYDCIINHKKQNEDHYRLDD</sequence>
<feature type="region of interest" description="Disordered" evidence="2">
    <location>
        <begin position="102"/>
        <end position="124"/>
    </location>
</feature>
<feature type="coiled-coil region" evidence="1">
    <location>
        <begin position="149"/>
        <end position="190"/>
    </location>
</feature>
<dbReference type="AlphaFoldDB" id="A0A9D4C5H6"/>
<evidence type="ECO:0000313" key="4">
    <source>
        <dbReference type="EMBL" id="KAH3717450.1"/>
    </source>
</evidence>
<evidence type="ECO:0000313" key="5">
    <source>
        <dbReference type="Proteomes" id="UP000828390"/>
    </source>
</evidence>
<dbReference type="InterPro" id="IPR019406">
    <property type="entry name" value="APLF_PBZ"/>
</dbReference>
<dbReference type="GO" id="GO:0003906">
    <property type="term" value="F:DNA-(apurinic or apyrimidinic site) endonuclease activity"/>
    <property type="evidence" value="ECO:0007669"/>
    <property type="project" value="InterPro"/>
</dbReference>
<evidence type="ECO:0000259" key="3">
    <source>
        <dbReference type="PROSITE" id="PS50172"/>
    </source>
</evidence>
<dbReference type="GO" id="GO:0003950">
    <property type="term" value="F:NAD+ poly-ADP-ribosyltransferase activity"/>
    <property type="evidence" value="ECO:0007669"/>
    <property type="project" value="InterPro"/>
</dbReference>
<evidence type="ECO:0000256" key="2">
    <source>
        <dbReference type="SAM" id="MobiDB-lite"/>
    </source>
</evidence>
<dbReference type="InterPro" id="IPR039253">
    <property type="entry name" value="APLF"/>
</dbReference>
<gene>
    <name evidence="4" type="ORF">DPMN_060238</name>
</gene>
<organism evidence="4 5">
    <name type="scientific">Dreissena polymorpha</name>
    <name type="common">Zebra mussel</name>
    <name type="synonym">Mytilus polymorpha</name>
    <dbReference type="NCBI Taxonomy" id="45954"/>
    <lineage>
        <taxon>Eukaryota</taxon>
        <taxon>Metazoa</taxon>
        <taxon>Spiralia</taxon>
        <taxon>Lophotrochozoa</taxon>
        <taxon>Mollusca</taxon>
        <taxon>Bivalvia</taxon>
        <taxon>Autobranchia</taxon>
        <taxon>Heteroconchia</taxon>
        <taxon>Euheterodonta</taxon>
        <taxon>Imparidentia</taxon>
        <taxon>Neoheterodontei</taxon>
        <taxon>Myida</taxon>
        <taxon>Dreissenoidea</taxon>
        <taxon>Dreissenidae</taxon>
        <taxon>Dreissena</taxon>
    </lineage>
</organism>
<dbReference type="Gene3D" id="3.40.50.10190">
    <property type="entry name" value="BRCT domain"/>
    <property type="match status" value="1"/>
</dbReference>
<comment type="caution">
    <text evidence="4">The sequence shown here is derived from an EMBL/GenBank/DDBJ whole genome shotgun (WGS) entry which is preliminary data.</text>
</comment>
<dbReference type="SUPFAM" id="SSF52113">
    <property type="entry name" value="BRCT domain"/>
    <property type="match status" value="1"/>
</dbReference>
<dbReference type="PROSITE" id="PS50172">
    <property type="entry name" value="BRCT"/>
    <property type="match status" value="1"/>
</dbReference>
<dbReference type="OrthoDB" id="10256774at2759"/>
<reference evidence="4" key="1">
    <citation type="journal article" date="2019" name="bioRxiv">
        <title>The Genome of the Zebra Mussel, Dreissena polymorpha: A Resource for Invasive Species Research.</title>
        <authorList>
            <person name="McCartney M.A."/>
            <person name="Auch B."/>
            <person name="Kono T."/>
            <person name="Mallez S."/>
            <person name="Zhang Y."/>
            <person name="Obille A."/>
            <person name="Becker A."/>
            <person name="Abrahante J.E."/>
            <person name="Garbe J."/>
            <person name="Badalamenti J.P."/>
            <person name="Herman A."/>
            <person name="Mangelson H."/>
            <person name="Liachko I."/>
            <person name="Sullivan S."/>
            <person name="Sone E.D."/>
            <person name="Koren S."/>
            <person name="Silverstein K.A.T."/>
            <person name="Beckman K.B."/>
            <person name="Gohl D.M."/>
        </authorList>
    </citation>
    <scope>NUCLEOTIDE SEQUENCE</scope>
    <source>
        <strain evidence="4">Duluth1</strain>
        <tissue evidence="4">Whole animal</tissue>
    </source>
</reference>
<protein>
    <recommendedName>
        <fullName evidence="3">BRCT domain-containing protein</fullName>
    </recommendedName>
</protein>
<proteinExistence type="predicted"/>
<feature type="region of interest" description="Disordered" evidence="2">
    <location>
        <begin position="406"/>
        <end position="433"/>
    </location>
</feature>
<dbReference type="InterPro" id="IPR001357">
    <property type="entry name" value="BRCT_dom"/>
</dbReference>
<dbReference type="Pfam" id="PF10283">
    <property type="entry name" value="zf-CCHH"/>
    <property type="match status" value="2"/>
</dbReference>
<accession>A0A9D4C5H6</accession>
<feature type="compositionally biased region" description="Low complexity" evidence="2">
    <location>
        <begin position="48"/>
        <end position="61"/>
    </location>
</feature>
<dbReference type="PANTHER" id="PTHR21315">
    <property type="entry name" value="APRATAXIN AND PNK-LIKE FACTOR-RELATED"/>
    <property type="match status" value="1"/>
</dbReference>
<dbReference type="GO" id="GO:0008408">
    <property type="term" value="F:3'-5' exonuclease activity"/>
    <property type="evidence" value="ECO:0007669"/>
    <property type="project" value="InterPro"/>
</dbReference>
<dbReference type="Gene3D" id="3.90.228.10">
    <property type="match status" value="1"/>
</dbReference>
<dbReference type="Pfam" id="PF00644">
    <property type="entry name" value="PARP"/>
    <property type="match status" value="1"/>
</dbReference>
<dbReference type="EMBL" id="JAIWYP010000013">
    <property type="protein sequence ID" value="KAH3717450.1"/>
    <property type="molecule type" value="Genomic_DNA"/>
</dbReference>
<dbReference type="SUPFAM" id="SSF56399">
    <property type="entry name" value="ADP-ribosylation"/>
    <property type="match status" value="1"/>
</dbReference>
<dbReference type="PANTHER" id="PTHR21315:SF3">
    <property type="entry name" value="PARP DOMAIN-CONTAINING PROTEIN"/>
    <property type="match status" value="1"/>
</dbReference>
<feature type="compositionally biased region" description="Acidic residues" evidence="2">
    <location>
        <begin position="107"/>
        <end position="119"/>
    </location>
</feature>
<reference evidence="4" key="2">
    <citation type="submission" date="2020-11" db="EMBL/GenBank/DDBJ databases">
        <authorList>
            <person name="McCartney M.A."/>
            <person name="Auch B."/>
            <person name="Kono T."/>
            <person name="Mallez S."/>
            <person name="Becker A."/>
            <person name="Gohl D.M."/>
            <person name="Silverstein K.A.T."/>
            <person name="Koren S."/>
            <person name="Bechman K.B."/>
            <person name="Herman A."/>
            <person name="Abrahante J.E."/>
            <person name="Garbe J."/>
        </authorList>
    </citation>
    <scope>NUCLEOTIDE SEQUENCE</scope>
    <source>
        <strain evidence="4">Duluth1</strain>
        <tissue evidence="4">Whole animal</tissue>
    </source>
</reference>
<dbReference type="InterPro" id="IPR036420">
    <property type="entry name" value="BRCT_dom_sf"/>
</dbReference>
<dbReference type="InterPro" id="IPR012317">
    <property type="entry name" value="Poly(ADP-ribose)pol_cat_dom"/>
</dbReference>
<feature type="domain" description="BRCT" evidence="3">
    <location>
        <begin position="456"/>
        <end position="546"/>
    </location>
</feature>
<keyword evidence="5" id="KW-1185">Reference proteome</keyword>
<feature type="region of interest" description="Disordered" evidence="2">
    <location>
        <begin position="35"/>
        <end position="61"/>
    </location>
</feature>
<evidence type="ECO:0000256" key="1">
    <source>
        <dbReference type="SAM" id="Coils"/>
    </source>
</evidence>
<dbReference type="Proteomes" id="UP000828390">
    <property type="component" value="Unassembled WGS sequence"/>
</dbReference>
<keyword evidence="1" id="KW-0175">Coiled coil</keyword>
<dbReference type="GO" id="GO:0006302">
    <property type="term" value="P:double-strand break repair"/>
    <property type="evidence" value="ECO:0007669"/>
    <property type="project" value="InterPro"/>
</dbReference>
<name>A0A9D4C5H6_DREPO</name>